<comment type="caution">
    <text evidence="3">The sequence shown here is derived from an EMBL/GenBank/DDBJ whole genome shotgun (WGS) entry which is preliminary data.</text>
</comment>
<proteinExistence type="predicted"/>
<protein>
    <recommendedName>
        <fullName evidence="5">Outer membrane protein beta-barrel domain-containing protein</fullName>
    </recommendedName>
</protein>
<feature type="region of interest" description="Disordered" evidence="2">
    <location>
        <begin position="186"/>
        <end position="205"/>
    </location>
</feature>
<dbReference type="Proteomes" id="UP000256373">
    <property type="component" value="Unassembled WGS sequence"/>
</dbReference>
<dbReference type="OrthoDB" id="916076at2"/>
<reference evidence="3 4" key="1">
    <citation type="submission" date="2018-07" db="EMBL/GenBank/DDBJ databases">
        <title>Dyadobacter roseus sp. nov., isolated from rose rhizosphere soil.</title>
        <authorList>
            <person name="Chen L."/>
        </authorList>
    </citation>
    <scope>NUCLEOTIDE SEQUENCE [LARGE SCALE GENOMIC DNA]</scope>
    <source>
        <strain evidence="3 4">RS19</strain>
    </source>
</reference>
<evidence type="ECO:0000256" key="2">
    <source>
        <dbReference type="SAM" id="MobiDB-lite"/>
    </source>
</evidence>
<dbReference type="EMBL" id="QNUL01000033">
    <property type="protein sequence ID" value="REA56854.1"/>
    <property type="molecule type" value="Genomic_DNA"/>
</dbReference>
<dbReference type="AlphaFoldDB" id="A0A3D8Y561"/>
<gene>
    <name evidence="3" type="ORF">DSL64_25415</name>
</gene>
<keyword evidence="1" id="KW-0175">Coiled coil</keyword>
<evidence type="ECO:0000256" key="1">
    <source>
        <dbReference type="SAM" id="Coils"/>
    </source>
</evidence>
<sequence length="488" mass="55002">MKTDKFEKTIRQKLESISPDFHEDNWAQMQRYMQVHNPPGFWQQYGSWLGYAAAASVTTVMAFMYTNQLSQTNELKRDLTELKKEIRLISATPTAPKADTVYIVQKEIVREPVLVYSKQDTQERWADATPQDDVSGKEIYAHSKNDVGATPGRALASVPKTGAGEHSYEATTNRLPKERAELAQHTGKPEIAEDTESNKHNTPTVNNASFASKALDENFDHITELAPITTESGSSRTMKYALASRMSPRQTRKVWLASAAPVTKDAVDEDKKVEKTAKADNIIPQFNIKAPYRVGAGFQFEGNNQVRTVVGEVLIAKKFSLTTGLSWLKIKPMNFKSEKIFRDKNKGDFKQMHPGEVPMAFQVQNINVKPTLLQIPLTVAFRNDVTKDFSYFVGAGTNITLNGKEKITYDCWLPLTGKEFNNQSLERKMDLPLFNSMNLTAGIEKSWHPIVVQIEGYLYSYFKPLNPMAQKTGPGIKMKLLYQIGKKM</sequence>
<evidence type="ECO:0000313" key="3">
    <source>
        <dbReference type="EMBL" id="REA56854.1"/>
    </source>
</evidence>
<dbReference type="RefSeq" id="WP_115833773.1">
    <property type="nucleotide sequence ID" value="NZ_QNUL01000033.1"/>
</dbReference>
<feature type="region of interest" description="Disordered" evidence="2">
    <location>
        <begin position="143"/>
        <end position="177"/>
    </location>
</feature>
<keyword evidence="4" id="KW-1185">Reference proteome</keyword>
<accession>A0A3D8Y561</accession>
<evidence type="ECO:0008006" key="5">
    <source>
        <dbReference type="Google" id="ProtNLM"/>
    </source>
</evidence>
<name>A0A3D8Y561_9BACT</name>
<organism evidence="3 4">
    <name type="scientific">Dyadobacter luteus</name>
    <dbReference type="NCBI Taxonomy" id="2259619"/>
    <lineage>
        <taxon>Bacteria</taxon>
        <taxon>Pseudomonadati</taxon>
        <taxon>Bacteroidota</taxon>
        <taxon>Cytophagia</taxon>
        <taxon>Cytophagales</taxon>
        <taxon>Spirosomataceae</taxon>
        <taxon>Dyadobacter</taxon>
    </lineage>
</organism>
<feature type="compositionally biased region" description="Basic and acidic residues" evidence="2">
    <location>
        <begin position="186"/>
        <end position="199"/>
    </location>
</feature>
<evidence type="ECO:0000313" key="4">
    <source>
        <dbReference type="Proteomes" id="UP000256373"/>
    </source>
</evidence>
<feature type="coiled-coil region" evidence="1">
    <location>
        <begin position="65"/>
        <end position="92"/>
    </location>
</feature>